<evidence type="ECO:0000313" key="3">
    <source>
        <dbReference type="Proteomes" id="UP000799640"/>
    </source>
</evidence>
<evidence type="ECO:0000313" key="2">
    <source>
        <dbReference type="EMBL" id="KAF2397028.1"/>
    </source>
</evidence>
<keyword evidence="1" id="KW-0732">Signal</keyword>
<dbReference type="InterPro" id="IPR032710">
    <property type="entry name" value="NTF2-like_dom_sf"/>
</dbReference>
<dbReference type="AlphaFoldDB" id="A0A6G1HLT3"/>
<evidence type="ECO:0000256" key="1">
    <source>
        <dbReference type="SAM" id="SignalP"/>
    </source>
</evidence>
<name>A0A6G1HLT3_9PEZI</name>
<feature type="chain" id="PRO_5026110664" description="SnoaL-like domain-containing protein" evidence="1">
    <location>
        <begin position="23"/>
        <end position="181"/>
    </location>
</feature>
<reference evidence="2" key="1">
    <citation type="journal article" date="2020" name="Stud. Mycol.">
        <title>101 Dothideomycetes genomes: a test case for predicting lifestyles and emergence of pathogens.</title>
        <authorList>
            <person name="Haridas S."/>
            <person name="Albert R."/>
            <person name="Binder M."/>
            <person name="Bloem J."/>
            <person name="Labutti K."/>
            <person name="Salamov A."/>
            <person name="Andreopoulos B."/>
            <person name="Baker S."/>
            <person name="Barry K."/>
            <person name="Bills G."/>
            <person name="Bluhm B."/>
            <person name="Cannon C."/>
            <person name="Castanera R."/>
            <person name="Culley D."/>
            <person name="Daum C."/>
            <person name="Ezra D."/>
            <person name="Gonzalez J."/>
            <person name="Henrissat B."/>
            <person name="Kuo A."/>
            <person name="Liang C."/>
            <person name="Lipzen A."/>
            <person name="Lutzoni F."/>
            <person name="Magnuson J."/>
            <person name="Mondo S."/>
            <person name="Nolan M."/>
            <person name="Ohm R."/>
            <person name="Pangilinan J."/>
            <person name="Park H.-J."/>
            <person name="Ramirez L."/>
            <person name="Alfaro M."/>
            <person name="Sun H."/>
            <person name="Tritt A."/>
            <person name="Yoshinaga Y."/>
            <person name="Zwiers L.-H."/>
            <person name="Turgeon B."/>
            <person name="Goodwin S."/>
            <person name="Spatafora J."/>
            <person name="Crous P."/>
            <person name="Grigoriev I."/>
        </authorList>
    </citation>
    <scope>NUCLEOTIDE SEQUENCE</scope>
    <source>
        <strain evidence="2">CBS 262.69</strain>
    </source>
</reference>
<dbReference type="Proteomes" id="UP000799640">
    <property type="component" value="Unassembled WGS sequence"/>
</dbReference>
<dbReference type="EMBL" id="ML996704">
    <property type="protein sequence ID" value="KAF2397028.1"/>
    <property type="molecule type" value="Genomic_DNA"/>
</dbReference>
<dbReference type="Gene3D" id="3.10.450.50">
    <property type="match status" value="1"/>
</dbReference>
<sequence>MSHLGIFLSGLCTGLCAGLAVALLCPQPRTPTFVSVLLAAYGPDPTPLIARLAPSFRYSLRPSTLAAPPRNRDEMVHHAAMVTGLFDEFAMVPQRVVCADNEAVVLATMRGTFTPDTAGRMGVPTWETECVLLVRFDGAGLVEEMVEFVDSKQGARMKEMLSMGQDRGSDGGLGVEQLQRV</sequence>
<gene>
    <name evidence="2" type="ORF">EJ06DRAFT_158227</name>
</gene>
<feature type="signal peptide" evidence="1">
    <location>
        <begin position="1"/>
        <end position="22"/>
    </location>
</feature>
<accession>A0A6G1HLT3</accession>
<keyword evidence="3" id="KW-1185">Reference proteome</keyword>
<dbReference type="OrthoDB" id="3758478at2759"/>
<proteinExistence type="predicted"/>
<organism evidence="2 3">
    <name type="scientific">Trichodelitschia bisporula</name>
    <dbReference type="NCBI Taxonomy" id="703511"/>
    <lineage>
        <taxon>Eukaryota</taxon>
        <taxon>Fungi</taxon>
        <taxon>Dikarya</taxon>
        <taxon>Ascomycota</taxon>
        <taxon>Pezizomycotina</taxon>
        <taxon>Dothideomycetes</taxon>
        <taxon>Dothideomycetes incertae sedis</taxon>
        <taxon>Phaeotrichales</taxon>
        <taxon>Phaeotrichaceae</taxon>
        <taxon>Trichodelitschia</taxon>
    </lineage>
</organism>
<protein>
    <recommendedName>
        <fullName evidence="4">SnoaL-like domain-containing protein</fullName>
    </recommendedName>
</protein>
<evidence type="ECO:0008006" key="4">
    <source>
        <dbReference type="Google" id="ProtNLM"/>
    </source>
</evidence>
<dbReference type="SUPFAM" id="SSF54427">
    <property type="entry name" value="NTF2-like"/>
    <property type="match status" value="1"/>
</dbReference>